<evidence type="ECO:0000313" key="1">
    <source>
        <dbReference type="EMBL" id="CAF9932829.1"/>
    </source>
</evidence>
<dbReference type="EMBL" id="CAJPDT010000067">
    <property type="protein sequence ID" value="CAF9932829.1"/>
    <property type="molecule type" value="Genomic_DNA"/>
</dbReference>
<proteinExistence type="predicted"/>
<accession>A0A8H3IYK2</accession>
<sequence>MVAMKALRHPPINAAVLTAPGNWAALPLPVPADEEDVALAEAVAAVVVKDRAEVVAVAPLATTATAGDVECVELEELVVEASAVVADAAQAHTALAEACTARPVTAPQPFRTPVSAAVLIATVESHE</sequence>
<protein>
    <submittedName>
        <fullName evidence="1">Uncharacterized protein</fullName>
    </submittedName>
</protein>
<name>A0A8H3IYK2_9LECA</name>
<dbReference type="Proteomes" id="UP000664534">
    <property type="component" value="Unassembled WGS sequence"/>
</dbReference>
<organism evidence="1 2">
    <name type="scientific">Imshaugia aleurites</name>
    <dbReference type="NCBI Taxonomy" id="172621"/>
    <lineage>
        <taxon>Eukaryota</taxon>
        <taxon>Fungi</taxon>
        <taxon>Dikarya</taxon>
        <taxon>Ascomycota</taxon>
        <taxon>Pezizomycotina</taxon>
        <taxon>Lecanoromycetes</taxon>
        <taxon>OSLEUM clade</taxon>
        <taxon>Lecanoromycetidae</taxon>
        <taxon>Lecanorales</taxon>
        <taxon>Lecanorineae</taxon>
        <taxon>Parmeliaceae</taxon>
        <taxon>Imshaugia</taxon>
    </lineage>
</organism>
<keyword evidence="2" id="KW-1185">Reference proteome</keyword>
<gene>
    <name evidence="1" type="ORF">IMSHALPRED_008999</name>
</gene>
<dbReference type="AlphaFoldDB" id="A0A8H3IYK2"/>
<evidence type="ECO:0000313" key="2">
    <source>
        <dbReference type="Proteomes" id="UP000664534"/>
    </source>
</evidence>
<comment type="caution">
    <text evidence="1">The sequence shown here is derived from an EMBL/GenBank/DDBJ whole genome shotgun (WGS) entry which is preliminary data.</text>
</comment>
<reference evidence="1" key="1">
    <citation type="submission" date="2021-03" db="EMBL/GenBank/DDBJ databases">
        <authorList>
            <person name="Tagirdzhanova G."/>
        </authorList>
    </citation>
    <scope>NUCLEOTIDE SEQUENCE</scope>
</reference>